<dbReference type="GO" id="GO:0008168">
    <property type="term" value="F:methyltransferase activity"/>
    <property type="evidence" value="ECO:0007669"/>
    <property type="project" value="UniProtKB-KW"/>
</dbReference>
<accession>A0A0G0GYZ7</accession>
<protein>
    <submittedName>
        <fullName evidence="1">Type 11 methyltransferase</fullName>
    </submittedName>
</protein>
<reference evidence="1 2" key="1">
    <citation type="journal article" date="2015" name="Nature">
        <title>rRNA introns, odd ribosomes, and small enigmatic genomes across a large radiation of phyla.</title>
        <authorList>
            <person name="Brown C.T."/>
            <person name="Hug L.A."/>
            <person name="Thomas B.C."/>
            <person name="Sharon I."/>
            <person name="Castelle C.J."/>
            <person name="Singh A."/>
            <person name="Wilkins M.J."/>
            <person name="Williams K.H."/>
            <person name="Banfield J.F."/>
        </authorList>
    </citation>
    <scope>NUCLEOTIDE SEQUENCE [LARGE SCALE GENOMIC DNA]</scope>
</reference>
<comment type="caution">
    <text evidence="1">The sequence shown here is derived from an EMBL/GenBank/DDBJ whole genome shotgun (WGS) entry which is preliminary data.</text>
</comment>
<dbReference type="GO" id="GO:0032259">
    <property type="term" value="P:methylation"/>
    <property type="evidence" value="ECO:0007669"/>
    <property type="project" value="UniProtKB-KW"/>
</dbReference>
<evidence type="ECO:0000313" key="1">
    <source>
        <dbReference type="EMBL" id="KKQ36163.1"/>
    </source>
</evidence>
<dbReference type="AlphaFoldDB" id="A0A0G0GYZ7"/>
<organism evidence="1 2">
    <name type="scientific">Candidatus Woesebacteria bacterium GW2011_GWA1_37_7</name>
    <dbReference type="NCBI Taxonomy" id="1618545"/>
    <lineage>
        <taxon>Bacteria</taxon>
        <taxon>Candidatus Woeseibacteriota</taxon>
    </lineage>
</organism>
<gene>
    <name evidence="1" type="ORF">US53_C0062G0003</name>
</gene>
<name>A0A0G0GYZ7_9BACT</name>
<evidence type="ECO:0000313" key="2">
    <source>
        <dbReference type="Proteomes" id="UP000034591"/>
    </source>
</evidence>
<keyword evidence="1" id="KW-0808">Transferase</keyword>
<dbReference type="EMBL" id="LBTI01000062">
    <property type="protein sequence ID" value="KKQ36163.1"/>
    <property type="molecule type" value="Genomic_DNA"/>
</dbReference>
<sequence length="91" mass="10387">MDIDDPQITVKRAEIIKKKKVLNTIYTRFYKTFKDFSELSPNGKKVELGSGSGFIKEIIPDCITSDIMKLPCCDMTFAAEKMPFKNNSLLF</sequence>
<dbReference type="STRING" id="1618545.US53_C0062G0003"/>
<proteinExistence type="predicted"/>
<dbReference type="Proteomes" id="UP000034591">
    <property type="component" value="Unassembled WGS sequence"/>
</dbReference>
<keyword evidence="1" id="KW-0489">Methyltransferase</keyword>